<feature type="region of interest" description="Disordered" evidence="1">
    <location>
        <begin position="18"/>
        <end position="37"/>
    </location>
</feature>
<gene>
    <name evidence="2" type="ORF">JI435_414300</name>
</gene>
<dbReference type="AlphaFoldDB" id="A0A7U2I1K4"/>
<protein>
    <submittedName>
        <fullName evidence="2">Uncharacterized protein</fullName>
    </submittedName>
</protein>
<accession>A0A7U2I1K4</accession>
<dbReference type="VEuPathDB" id="FungiDB:JI435_414300"/>
<dbReference type="Proteomes" id="UP000663193">
    <property type="component" value="Chromosome 10"/>
</dbReference>
<organism evidence="2 3">
    <name type="scientific">Phaeosphaeria nodorum (strain SN15 / ATCC MYA-4574 / FGSC 10173)</name>
    <name type="common">Glume blotch fungus</name>
    <name type="synonym">Parastagonospora nodorum</name>
    <dbReference type="NCBI Taxonomy" id="321614"/>
    <lineage>
        <taxon>Eukaryota</taxon>
        <taxon>Fungi</taxon>
        <taxon>Dikarya</taxon>
        <taxon>Ascomycota</taxon>
        <taxon>Pezizomycotina</taxon>
        <taxon>Dothideomycetes</taxon>
        <taxon>Pleosporomycetidae</taxon>
        <taxon>Pleosporales</taxon>
        <taxon>Pleosporineae</taxon>
        <taxon>Phaeosphaeriaceae</taxon>
        <taxon>Parastagonospora</taxon>
    </lineage>
</organism>
<evidence type="ECO:0000256" key="1">
    <source>
        <dbReference type="SAM" id="MobiDB-lite"/>
    </source>
</evidence>
<dbReference type="EMBL" id="CP069032">
    <property type="protein sequence ID" value="QRC99930.1"/>
    <property type="molecule type" value="Genomic_DNA"/>
</dbReference>
<name>A0A7U2I1K4_PHANO</name>
<reference evidence="3" key="1">
    <citation type="journal article" date="2021" name="BMC Genomics">
        <title>Chromosome-level genome assembly and manually-curated proteome of model necrotroph Parastagonospora nodorum Sn15 reveals a genome-wide trove of candidate effector homologs, and redundancy of virulence-related functions within an accessory chromosome.</title>
        <authorList>
            <person name="Bertazzoni S."/>
            <person name="Jones D.A.B."/>
            <person name="Phan H.T."/>
            <person name="Tan K.-C."/>
            <person name="Hane J.K."/>
        </authorList>
    </citation>
    <scope>NUCLEOTIDE SEQUENCE [LARGE SCALE GENOMIC DNA]</scope>
    <source>
        <strain evidence="3">SN15 / ATCC MYA-4574 / FGSC 10173)</strain>
    </source>
</reference>
<proteinExistence type="predicted"/>
<evidence type="ECO:0000313" key="2">
    <source>
        <dbReference type="EMBL" id="QRC99930.1"/>
    </source>
</evidence>
<keyword evidence="3" id="KW-1185">Reference proteome</keyword>
<evidence type="ECO:0000313" key="3">
    <source>
        <dbReference type="Proteomes" id="UP000663193"/>
    </source>
</evidence>
<sequence length="74" mass="8439">MFCVHWVGINLSMYEVSKQQKRTPTSTTKKGAKIPVDTPAHTCPPTLVGVIQRRRPMVNTRLQNFFPRLVVFIA</sequence>